<dbReference type="GO" id="GO:0004176">
    <property type="term" value="F:ATP-dependent peptidase activity"/>
    <property type="evidence" value="ECO:0007669"/>
    <property type="project" value="InterPro"/>
</dbReference>
<comment type="similarity">
    <text evidence="1">Belongs to the peptidase S14 family.</text>
</comment>
<dbReference type="PRINTS" id="PR00127">
    <property type="entry name" value="CLPPROTEASEP"/>
</dbReference>
<dbReference type="Proteomes" id="UP000190774">
    <property type="component" value="Unassembled WGS sequence"/>
</dbReference>
<dbReference type="EMBL" id="FUYE01000006">
    <property type="protein sequence ID" value="SKA94831.1"/>
    <property type="molecule type" value="Genomic_DNA"/>
</dbReference>
<evidence type="ECO:0000256" key="1">
    <source>
        <dbReference type="ARBA" id="ARBA00007039"/>
    </source>
</evidence>
<organism evidence="2 3">
    <name type="scientific">Prosthecobacter debontii</name>
    <dbReference type="NCBI Taxonomy" id="48467"/>
    <lineage>
        <taxon>Bacteria</taxon>
        <taxon>Pseudomonadati</taxon>
        <taxon>Verrucomicrobiota</taxon>
        <taxon>Verrucomicrobiia</taxon>
        <taxon>Verrucomicrobiales</taxon>
        <taxon>Verrucomicrobiaceae</taxon>
        <taxon>Prosthecobacter</taxon>
    </lineage>
</organism>
<dbReference type="GO" id="GO:0004252">
    <property type="term" value="F:serine-type endopeptidase activity"/>
    <property type="evidence" value="ECO:0007669"/>
    <property type="project" value="InterPro"/>
</dbReference>
<dbReference type="InterPro" id="IPR001907">
    <property type="entry name" value="ClpP"/>
</dbReference>
<dbReference type="SUPFAM" id="SSF52096">
    <property type="entry name" value="ClpP/crotonase"/>
    <property type="match status" value="1"/>
</dbReference>
<dbReference type="STRING" id="48467.SAMN02745166_02215"/>
<dbReference type="OrthoDB" id="350336at2"/>
<gene>
    <name evidence="2" type="ORF">SAMN02745166_02215</name>
</gene>
<dbReference type="AlphaFoldDB" id="A0A1T4Y0L8"/>
<dbReference type="InterPro" id="IPR029045">
    <property type="entry name" value="ClpP/crotonase-like_dom_sf"/>
</dbReference>
<proteinExistence type="inferred from homology"/>
<accession>A0A1T4Y0L8</accession>
<dbReference type="InterPro" id="IPR023562">
    <property type="entry name" value="ClpP/TepA"/>
</dbReference>
<dbReference type="RefSeq" id="WP_078813421.1">
    <property type="nucleotide sequence ID" value="NZ_FUYE01000006.1"/>
</dbReference>
<dbReference type="Pfam" id="PF00574">
    <property type="entry name" value="CLP_protease"/>
    <property type="match status" value="1"/>
</dbReference>
<reference evidence="3" key="1">
    <citation type="submission" date="2017-02" db="EMBL/GenBank/DDBJ databases">
        <authorList>
            <person name="Varghese N."/>
            <person name="Submissions S."/>
        </authorList>
    </citation>
    <scope>NUCLEOTIDE SEQUENCE [LARGE SCALE GENOMIC DNA]</scope>
    <source>
        <strain evidence="3">ATCC 700200</strain>
    </source>
</reference>
<evidence type="ECO:0000313" key="2">
    <source>
        <dbReference type="EMBL" id="SKA94831.1"/>
    </source>
</evidence>
<evidence type="ECO:0000313" key="3">
    <source>
        <dbReference type="Proteomes" id="UP000190774"/>
    </source>
</evidence>
<keyword evidence="2" id="KW-0378">Hydrolase</keyword>
<protein>
    <submittedName>
        <fullName evidence="2">Clp protease</fullName>
    </submittedName>
</protein>
<name>A0A1T4Y0L8_9BACT</name>
<dbReference type="Gene3D" id="3.90.226.10">
    <property type="entry name" value="2-enoyl-CoA Hydratase, Chain A, domain 1"/>
    <property type="match status" value="1"/>
</dbReference>
<dbReference type="GO" id="GO:0006508">
    <property type="term" value="P:proteolysis"/>
    <property type="evidence" value="ECO:0007669"/>
    <property type="project" value="UniProtKB-KW"/>
</dbReference>
<keyword evidence="3" id="KW-1185">Reference proteome</keyword>
<keyword evidence="2" id="KW-0645">Protease</keyword>
<sequence length="375" mass="42241">MSTLAYKENPERCVYITGRIDDALTAMLFPQINQLRVASNEPITFYIDSLGGDIRAADMIRSLAKAPDPDGNSRELVTVVIGTAASAAADTLILGDYSIAYDHTLVGCHGTRQNPRDDLTYEAATSMASALRQTNEMYALRLARRCFPRLLFAFSQMKELEDYCASEAHSIDPLATSLAQRLSLSTGRLVSKAQVRCSEITQMSNYVFDRISKPSKAKSKSQTKNADKEVLDAVIAYKTQQYKGSAWRLSGGIEEVTQDYQVFYDYHIGEHSSEEEAWIHRFGTLLLTDDSLKAHQMLPEETAEEQNEKAEWLMSKVGWKMKQLWYFCVSLARILQTDDFWLQPEEAYWLGLVDEVPGSQLLPLRKLNGDTDKEA</sequence>